<evidence type="ECO:0000313" key="2">
    <source>
        <dbReference type="Proteomes" id="UP000692954"/>
    </source>
</evidence>
<proteinExistence type="predicted"/>
<comment type="caution">
    <text evidence="1">The sequence shown here is derived from an EMBL/GenBank/DDBJ whole genome shotgun (WGS) entry which is preliminary data.</text>
</comment>
<evidence type="ECO:0000313" key="1">
    <source>
        <dbReference type="EMBL" id="CAD8083381.1"/>
    </source>
</evidence>
<accession>A0A8S1MZ24</accession>
<dbReference type="EMBL" id="CAJJDN010000045">
    <property type="protein sequence ID" value="CAD8083381.1"/>
    <property type="molecule type" value="Genomic_DNA"/>
</dbReference>
<keyword evidence="2" id="KW-1185">Reference proteome</keyword>
<reference evidence="1" key="1">
    <citation type="submission" date="2021-01" db="EMBL/GenBank/DDBJ databases">
        <authorList>
            <consortium name="Genoscope - CEA"/>
            <person name="William W."/>
        </authorList>
    </citation>
    <scope>NUCLEOTIDE SEQUENCE</scope>
</reference>
<gene>
    <name evidence="1" type="ORF">PSON_ATCC_30995.1.T0450055</name>
</gene>
<dbReference type="AlphaFoldDB" id="A0A8S1MZ24"/>
<protein>
    <submittedName>
        <fullName evidence="1">Uncharacterized protein</fullName>
    </submittedName>
</protein>
<sequence length="180" mass="21446">MNLQTITYQKIQSQSLHQEKHLIIMVLKDQQRNNLIININEILSTKMMIQKVQDQSQIYVLLIGMIYSQLQMTLKVLDQKLLNFKHHVNHLILSNHNINYLLIWPLNHINLNSLEMAIIFKIFKELNLNKHIRKSLQKIQNMKTYMDLIKSLNLFLKIKLNPSLLKILMITYYIKLLSTL</sequence>
<name>A0A8S1MZ24_9CILI</name>
<organism evidence="1 2">
    <name type="scientific">Paramecium sonneborni</name>
    <dbReference type="NCBI Taxonomy" id="65129"/>
    <lineage>
        <taxon>Eukaryota</taxon>
        <taxon>Sar</taxon>
        <taxon>Alveolata</taxon>
        <taxon>Ciliophora</taxon>
        <taxon>Intramacronucleata</taxon>
        <taxon>Oligohymenophorea</taxon>
        <taxon>Peniculida</taxon>
        <taxon>Parameciidae</taxon>
        <taxon>Paramecium</taxon>
    </lineage>
</organism>
<dbReference type="Proteomes" id="UP000692954">
    <property type="component" value="Unassembled WGS sequence"/>
</dbReference>